<reference evidence="9" key="2">
    <citation type="submission" date="2023-01" db="EMBL/GenBank/DDBJ databases">
        <title>Human gut microbiome strain richness.</title>
        <authorList>
            <person name="Chen-Liaw A."/>
        </authorList>
    </citation>
    <scope>NUCLEOTIDE SEQUENCE</scope>
    <source>
        <strain evidence="9">B1_m1001713B170214d0_201011</strain>
    </source>
</reference>
<evidence type="ECO:0000313" key="9">
    <source>
        <dbReference type="EMBL" id="MDB2002639.1"/>
    </source>
</evidence>
<keyword evidence="2" id="KW-1134">Transmembrane beta strand</keyword>
<dbReference type="GO" id="GO:0009279">
    <property type="term" value="C:cell outer membrane"/>
    <property type="evidence" value="ECO:0007669"/>
    <property type="project" value="UniProtKB-SubCell"/>
</dbReference>
<evidence type="ECO:0000256" key="6">
    <source>
        <dbReference type="SAM" id="Coils"/>
    </source>
</evidence>
<evidence type="ECO:0000256" key="2">
    <source>
        <dbReference type="ARBA" id="ARBA00022452"/>
    </source>
</evidence>
<dbReference type="Proteomes" id="UP001300871">
    <property type="component" value="Unassembled WGS sequence"/>
</dbReference>
<keyword evidence="6" id="KW-0175">Coiled coil</keyword>
<dbReference type="SUPFAM" id="SSF56954">
    <property type="entry name" value="Outer membrane efflux proteins (OEP)"/>
    <property type="match status" value="1"/>
</dbReference>
<gene>
    <name evidence="8" type="ORF">K5I21_12355</name>
    <name evidence="9" type="ORF">PM006_20765</name>
</gene>
<proteinExistence type="predicted"/>
<dbReference type="GeneID" id="57970162"/>
<reference evidence="8" key="1">
    <citation type="journal article" date="2022" name="Cell Host Microbe">
        <title>Colonization of the live biotherapeutic product VE303 and modulation of the microbiota and metabolites in healthy volunteers.</title>
        <authorList>
            <person name="Dsouza M."/>
            <person name="Menon R."/>
            <person name="Crossette E."/>
            <person name="Bhattarai S.K."/>
            <person name="Schneider J."/>
            <person name="Kim Y.G."/>
            <person name="Reddy S."/>
            <person name="Caballero S."/>
            <person name="Felix C."/>
            <person name="Cornacchione L."/>
            <person name="Hendrickson J."/>
            <person name="Watson A.R."/>
            <person name="Minot S.S."/>
            <person name="Greenfield N."/>
            <person name="Schopf L."/>
            <person name="Szabady R."/>
            <person name="Patarroyo J."/>
            <person name="Smith W."/>
            <person name="Harrison P."/>
            <person name="Kuijper E.J."/>
            <person name="Kelly C.P."/>
            <person name="Olle B."/>
            <person name="Bobilev D."/>
            <person name="Silber J.L."/>
            <person name="Bucci V."/>
            <person name="Roberts B."/>
            <person name="Faith J."/>
            <person name="Norman J.M."/>
        </authorList>
    </citation>
    <scope>NUCLEOTIDE SEQUENCE</scope>
    <source>
        <strain evidence="8">VE303-04</strain>
    </source>
</reference>
<dbReference type="GO" id="GO:0015562">
    <property type="term" value="F:efflux transmembrane transporter activity"/>
    <property type="evidence" value="ECO:0007669"/>
    <property type="project" value="InterPro"/>
</dbReference>
<evidence type="ECO:0000313" key="10">
    <source>
        <dbReference type="Proteomes" id="UP001203136"/>
    </source>
</evidence>
<feature type="signal peptide" evidence="7">
    <location>
        <begin position="1"/>
        <end position="27"/>
    </location>
</feature>
<dbReference type="AlphaFoldDB" id="A0AAW5F4Y7"/>
<dbReference type="EMBL" id="JAINVB010000001">
    <property type="protein sequence ID" value="MCK0086653.1"/>
    <property type="molecule type" value="Genomic_DNA"/>
</dbReference>
<dbReference type="GO" id="GO:0015288">
    <property type="term" value="F:porin activity"/>
    <property type="evidence" value="ECO:0007669"/>
    <property type="project" value="TreeGrafter"/>
</dbReference>
<evidence type="ECO:0000313" key="8">
    <source>
        <dbReference type="EMBL" id="MCK0086653.1"/>
    </source>
</evidence>
<protein>
    <submittedName>
        <fullName evidence="8">TolC family protein</fullName>
    </submittedName>
</protein>
<evidence type="ECO:0000256" key="4">
    <source>
        <dbReference type="ARBA" id="ARBA00023136"/>
    </source>
</evidence>
<keyword evidence="4" id="KW-0472">Membrane</keyword>
<sequence>MEIRKIAGWAAAAATAFSLLYQFPAKASGPLISGLQEPGEAEGPALAGNEEEEIKTVTASISEENLNDGLIEYEELESLIRTGNSSAVNSQKSYETRLEVYQAAYDSLVSAKRDMLNKADELEDEGADAALIESYEQNAQILSSSAAQMKRSINSLNSATNQASLDRTINSLVKSAQTLMYSFKKMEYQVRAAEKRAEAQNAAYELASARRQAGLITETELLDSEKSLLNAQASLQSVRDSADKLKRQLAILIGRDAETVQIGEIPAVTSRELEQMNLESDKAKAVIADPEVKSIKKSTATGDTARKLRRQQLYEAEGAAGLTMDELYRAVIEAQQLYEGAGASYAAAEKDYGAVKTKYGAGMINKSTWLSGEAEWYSAAAAYKSAEIAYKQAVASYQWAIKGIS</sequence>
<feature type="chain" id="PRO_5044477449" evidence="7">
    <location>
        <begin position="28"/>
        <end position="405"/>
    </location>
</feature>
<dbReference type="PANTHER" id="PTHR30026">
    <property type="entry name" value="OUTER MEMBRANE PROTEIN TOLC"/>
    <property type="match status" value="1"/>
</dbReference>
<accession>A0AAW5F4Y7</accession>
<evidence type="ECO:0000256" key="1">
    <source>
        <dbReference type="ARBA" id="ARBA00004442"/>
    </source>
</evidence>
<feature type="coiled-coil region" evidence="6">
    <location>
        <begin position="105"/>
        <end position="152"/>
    </location>
</feature>
<dbReference type="GO" id="GO:1990281">
    <property type="term" value="C:efflux pump complex"/>
    <property type="evidence" value="ECO:0007669"/>
    <property type="project" value="TreeGrafter"/>
</dbReference>
<dbReference type="Gene3D" id="1.20.1600.10">
    <property type="entry name" value="Outer membrane efflux proteins (OEP)"/>
    <property type="match status" value="1"/>
</dbReference>
<dbReference type="PANTHER" id="PTHR30026:SF20">
    <property type="entry name" value="OUTER MEMBRANE PROTEIN TOLC"/>
    <property type="match status" value="1"/>
</dbReference>
<keyword evidence="7" id="KW-0732">Signal</keyword>
<dbReference type="EMBL" id="JAQLGM010000083">
    <property type="protein sequence ID" value="MDB2002639.1"/>
    <property type="molecule type" value="Genomic_DNA"/>
</dbReference>
<evidence type="ECO:0000256" key="5">
    <source>
        <dbReference type="ARBA" id="ARBA00023237"/>
    </source>
</evidence>
<keyword evidence="3" id="KW-0812">Transmembrane</keyword>
<dbReference type="RefSeq" id="WP_003498985.1">
    <property type="nucleotide sequence ID" value="NZ_CABKPP010000003.1"/>
</dbReference>
<evidence type="ECO:0000256" key="3">
    <source>
        <dbReference type="ARBA" id="ARBA00022692"/>
    </source>
</evidence>
<comment type="subcellular location">
    <subcellularLocation>
        <location evidence="1">Cell outer membrane</location>
    </subcellularLocation>
</comment>
<comment type="caution">
    <text evidence="8">The sequence shown here is derived from an EMBL/GenBank/DDBJ whole genome shotgun (WGS) entry which is preliminary data.</text>
</comment>
<name>A0AAW5F4Y7_CLOSY</name>
<organism evidence="8 10">
    <name type="scientific">Clostridium symbiosum</name>
    <name type="common">Bacteroides symbiosus</name>
    <dbReference type="NCBI Taxonomy" id="1512"/>
    <lineage>
        <taxon>Bacteria</taxon>
        <taxon>Bacillati</taxon>
        <taxon>Bacillota</taxon>
        <taxon>Clostridia</taxon>
        <taxon>Lachnospirales</taxon>
        <taxon>Lachnospiraceae</taxon>
        <taxon>Otoolea</taxon>
    </lineage>
</organism>
<feature type="coiled-coil region" evidence="6">
    <location>
        <begin position="190"/>
        <end position="248"/>
    </location>
</feature>
<dbReference type="InterPro" id="IPR051906">
    <property type="entry name" value="TolC-like"/>
</dbReference>
<evidence type="ECO:0000256" key="7">
    <source>
        <dbReference type="SAM" id="SignalP"/>
    </source>
</evidence>
<keyword evidence="5" id="KW-0998">Cell outer membrane</keyword>
<dbReference type="Proteomes" id="UP001203136">
    <property type="component" value="Unassembled WGS sequence"/>
</dbReference>